<proteinExistence type="predicted"/>
<gene>
    <name evidence="2" type="ORF">DFH05DRAFT_1556786</name>
</gene>
<dbReference type="Pfam" id="PF20414">
    <property type="entry name" value="DUF6698"/>
    <property type="match status" value="1"/>
</dbReference>
<feature type="region of interest" description="Disordered" evidence="1">
    <location>
        <begin position="447"/>
        <end position="469"/>
    </location>
</feature>
<reference evidence="2 3" key="1">
    <citation type="journal article" date="2023" name="Proc. Natl. Acad. Sci. U.S.A.">
        <title>A global phylogenomic analysis of the shiitake genus Lentinula.</title>
        <authorList>
            <person name="Sierra-Patev S."/>
            <person name="Min B."/>
            <person name="Naranjo-Ortiz M."/>
            <person name="Looney B."/>
            <person name="Konkel Z."/>
            <person name="Slot J.C."/>
            <person name="Sakamoto Y."/>
            <person name="Steenwyk J.L."/>
            <person name="Rokas A."/>
            <person name="Carro J."/>
            <person name="Camarero S."/>
            <person name="Ferreira P."/>
            <person name="Molpeceres G."/>
            <person name="Ruiz-Duenas F.J."/>
            <person name="Serrano A."/>
            <person name="Henrissat B."/>
            <person name="Drula E."/>
            <person name="Hughes K.W."/>
            <person name="Mata J.L."/>
            <person name="Ishikawa N.K."/>
            <person name="Vargas-Isla R."/>
            <person name="Ushijima S."/>
            <person name="Smith C.A."/>
            <person name="Donoghue J."/>
            <person name="Ahrendt S."/>
            <person name="Andreopoulos W."/>
            <person name="He G."/>
            <person name="LaButti K."/>
            <person name="Lipzen A."/>
            <person name="Ng V."/>
            <person name="Riley R."/>
            <person name="Sandor L."/>
            <person name="Barry K."/>
            <person name="Martinez A.T."/>
            <person name="Xiao Y."/>
            <person name="Gibbons J.G."/>
            <person name="Terashima K."/>
            <person name="Grigoriev I.V."/>
            <person name="Hibbett D."/>
        </authorList>
    </citation>
    <scope>NUCLEOTIDE SEQUENCE [LARGE SCALE GENOMIC DNA]</scope>
    <source>
        <strain evidence="2 3">TFB7810</strain>
    </source>
</reference>
<feature type="compositionally biased region" description="Low complexity" evidence="1">
    <location>
        <begin position="26"/>
        <end position="36"/>
    </location>
</feature>
<comment type="caution">
    <text evidence="2">The sequence shown here is derived from an EMBL/GenBank/DDBJ whole genome shotgun (WGS) entry which is preliminary data.</text>
</comment>
<name>A0A9W8P2G9_9AGAR</name>
<keyword evidence="3" id="KW-1185">Reference proteome</keyword>
<accession>A0A9W8P2G9</accession>
<dbReference type="EMBL" id="JANVFU010000005">
    <property type="protein sequence ID" value="KAJ3745658.1"/>
    <property type="molecule type" value="Genomic_DNA"/>
</dbReference>
<dbReference type="AlphaFoldDB" id="A0A9W8P2G9"/>
<feature type="compositionally biased region" description="Polar residues" evidence="1">
    <location>
        <begin position="1"/>
        <end position="19"/>
    </location>
</feature>
<dbReference type="Proteomes" id="UP001142393">
    <property type="component" value="Unassembled WGS sequence"/>
</dbReference>
<protein>
    <submittedName>
        <fullName evidence="2">Uncharacterized protein</fullName>
    </submittedName>
</protein>
<dbReference type="InterPro" id="IPR046521">
    <property type="entry name" value="DUF6698"/>
</dbReference>
<sequence length="469" mass="52904">MYSSGSNTSYGHQRGSSCSFLPPSDPQRSSSPPFDDIQTVITALKRKVEALEEENKQLKGKKSTKPKTTRTFGRPIRKVVALFAPVNSLVQEYERRCDPESQAEDNELNDVDIEQLNEVEREEYEQRMEVKRIRDRDFESFKLLCIYVPLIKKKIYSKDVDYTELRAEYGLLETGANAARSEDIHNGAMELADWLNQRSPGPQPPIDRQTRVCRGFAHDLTGRLLCPIDFDWDNMTTRGEIRALSKSVIRDSDLPFFLPFLYHNETGDAGNRLKGWLQGPLLVKMVIFLFKSASSVGKEVVDNELINQSSDEESSNPRPPPSASSRSGKRRKSTKKTVSQIWNISTVSPRMIAYAATLLRFILSDGPSWGADDSFPYESFYNGIIDFFEDVEAGSEDETRNRRLLVWWTKTVYTSDNANPSASTQPLKDFKNLIKTHRAAQSARREAAKAARVQCADGNDGAPGSTSFA</sequence>
<organism evidence="2 3">
    <name type="scientific">Lentinula detonsa</name>
    <dbReference type="NCBI Taxonomy" id="2804962"/>
    <lineage>
        <taxon>Eukaryota</taxon>
        <taxon>Fungi</taxon>
        <taxon>Dikarya</taxon>
        <taxon>Basidiomycota</taxon>
        <taxon>Agaricomycotina</taxon>
        <taxon>Agaricomycetes</taxon>
        <taxon>Agaricomycetidae</taxon>
        <taxon>Agaricales</taxon>
        <taxon>Marasmiineae</taxon>
        <taxon>Omphalotaceae</taxon>
        <taxon>Lentinula</taxon>
    </lineage>
</organism>
<feature type="region of interest" description="Disordered" evidence="1">
    <location>
        <begin position="307"/>
        <end position="336"/>
    </location>
</feature>
<evidence type="ECO:0000256" key="1">
    <source>
        <dbReference type="SAM" id="MobiDB-lite"/>
    </source>
</evidence>
<feature type="region of interest" description="Disordered" evidence="1">
    <location>
        <begin position="1"/>
        <end position="37"/>
    </location>
</feature>
<evidence type="ECO:0000313" key="3">
    <source>
        <dbReference type="Proteomes" id="UP001142393"/>
    </source>
</evidence>
<evidence type="ECO:0000313" key="2">
    <source>
        <dbReference type="EMBL" id="KAJ3745658.1"/>
    </source>
</evidence>